<evidence type="ECO:0000256" key="1">
    <source>
        <dbReference type="SAM" id="MobiDB-lite"/>
    </source>
</evidence>
<organism evidence="3 4">
    <name type="scientific">Rhodotorula taiwanensis</name>
    <dbReference type="NCBI Taxonomy" id="741276"/>
    <lineage>
        <taxon>Eukaryota</taxon>
        <taxon>Fungi</taxon>
        <taxon>Dikarya</taxon>
        <taxon>Basidiomycota</taxon>
        <taxon>Pucciniomycotina</taxon>
        <taxon>Microbotryomycetes</taxon>
        <taxon>Sporidiobolales</taxon>
        <taxon>Sporidiobolaceae</taxon>
        <taxon>Rhodotorula</taxon>
    </lineage>
</organism>
<dbReference type="AlphaFoldDB" id="A0A2S5BDL1"/>
<dbReference type="Pfam" id="PF04366">
    <property type="entry name" value="Ysc84"/>
    <property type="match status" value="1"/>
</dbReference>
<evidence type="ECO:0000313" key="4">
    <source>
        <dbReference type="Proteomes" id="UP000237144"/>
    </source>
</evidence>
<dbReference type="CDD" id="cd11524">
    <property type="entry name" value="SYLF"/>
    <property type="match status" value="1"/>
</dbReference>
<feature type="compositionally biased region" description="Basic and acidic residues" evidence="1">
    <location>
        <begin position="36"/>
        <end position="48"/>
    </location>
</feature>
<dbReference type="OrthoDB" id="10255128at2759"/>
<proteinExistence type="predicted"/>
<feature type="region of interest" description="Disordered" evidence="1">
    <location>
        <begin position="345"/>
        <end position="382"/>
    </location>
</feature>
<gene>
    <name evidence="3" type="ORF">BMF94_2104</name>
</gene>
<feature type="region of interest" description="Disordered" evidence="1">
    <location>
        <begin position="1"/>
        <end position="50"/>
    </location>
</feature>
<dbReference type="GO" id="GO:0035091">
    <property type="term" value="F:phosphatidylinositol binding"/>
    <property type="evidence" value="ECO:0007669"/>
    <property type="project" value="TreeGrafter"/>
</dbReference>
<name>A0A2S5BDL1_9BASI</name>
<dbReference type="PANTHER" id="PTHR15629">
    <property type="entry name" value="SH3YL1 PROTEIN"/>
    <property type="match status" value="1"/>
</dbReference>
<comment type="caution">
    <text evidence="3">The sequence shown here is derived from an EMBL/GenBank/DDBJ whole genome shotgun (WGS) entry which is preliminary data.</text>
</comment>
<reference evidence="3 4" key="1">
    <citation type="journal article" date="2018" name="Front. Microbiol.">
        <title>Prospects for Fungal Bioremediation of Acidic Radioactive Waste Sites: Characterization and Genome Sequence of Rhodotorula taiwanensis MD1149.</title>
        <authorList>
            <person name="Tkavc R."/>
            <person name="Matrosova V.Y."/>
            <person name="Grichenko O.E."/>
            <person name="Gostincar C."/>
            <person name="Volpe R.P."/>
            <person name="Klimenkova P."/>
            <person name="Gaidamakova E.K."/>
            <person name="Zhou C.E."/>
            <person name="Stewart B.J."/>
            <person name="Lyman M.G."/>
            <person name="Malfatti S.A."/>
            <person name="Rubinfeld B."/>
            <person name="Courtot M."/>
            <person name="Singh J."/>
            <person name="Dalgard C.L."/>
            <person name="Hamilton T."/>
            <person name="Frey K.G."/>
            <person name="Gunde-Cimerman N."/>
            <person name="Dugan L."/>
            <person name="Daly M.J."/>
        </authorList>
    </citation>
    <scope>NUCLEOTIDE SEQUENCE [LARGE SCALE GENOMIC DNA]</scope>
    <source>
        <strain evidence="3 4">MD1149</strain>
    </source>
</reference>
<dbReference type="EMBL" id="PJQD01000021">
    <property type="protein sequence ID" value="POY74831.1"/>
    <property type="molecule type" value="Genomic_DNA"/>
</dbReference>
<dbReference type="Proteomes" id="UP000237144">
    <property type="component" value="Unassembled WGS sequence"/>
</dbReference>
<protein>
    <recommendedName>
        <fullName evidence="2">Ysc84 actin-binding domain-containing protein</fullName>
    </recommendedName>
</protein>
<feature type="compositionally biased region" description="Low complexity" evidence="1">
    <location>
        <begin position="8"/>
        <end position="23"/>
    </location>
</feature>
<evidence type="ECO:0000259" key="2">
    <source>
        <dbReference type="Pfam" id="PF04366"/>
    </source>
</evidence>
<dbReference type="PANTHER" id="PTHR15629:SF40">
    <property type="entry name" value="YSC84 ACTIN-BINDING DOMAIN-CONTAINING PROTEIN"/>
    <property type="match status" value="1"/>
</dbReference>
<dbReference type="STRING" id="741276.A0A2S5BDL1"/>
<evidence type="ECO:0000313" key="3">
    <source>
        <dbReference type="EMBL" id="POY74831.1"/>
    </source>
</evidence>
<dbReference type="InterPro" id="IPR051702">
    <property type="entry name" value="SH3_domain_YSC84-like"/>
</dbReference>
<sequence>MDTPPSPSLSATSSSRPSSLRSAHPPPPKRLVPARKPVDHSLPPEKESWGQWWKRKGNSWGTTAAVKGIAISDTVGGRVNGIATGYLGVERFWPTSNDGPEEMAKAARILRAFTEEGVGATVEKKDEKTGAKIHHKIMRKIPKSVIRQAKGLIIFSSMRNGIMPFGGAGGSGVIVARLEDGSWSAPSMISPNNLTVGLLGGVDFFQCVLILNTQEAVDSFASHKITIGTEIAVVAGPYGQGASAEMGKDRQPVYSYTRSKGFYAGVELVGQAFLCRWDENERLYFWPGVTQKDILSGRTRTPREAEVLLEAIEAAESGEAQKAHGAENEFEELMPWEDGSVIDLNEGETLRLPPTPDQLSREEEEEEWKRLKEERDSKRFLR</sequence>
<feature type="compositionally biased region" description="Basic and acidic residues" evidence="1">
    <location>
        <begin position="367"/>
        <end position="382"/>
    </location>
</feature>
<accession>A0A2S5BDL1</accession>
<keyword evidence="4" id="KW-1185">Reference proteome</keyword>
<dbReference type="InterPro" id="IPR007461">
    <property type="entry name" value="Ysc84_actin-binding"/>
</dbReference>
<feature type="domain" description="Ysc84 actin-binding" evidence="2">
    <location>
        <begin position="194"/>
        <end position="315"/>
    </location>
</feature>